<dbReference type="InterPro" id="IPR014755">
    <property type="entry name" value="Cu-Rt/internalin_Ig-like"/>
</dbReference>
<feature type="domain" description="SbsA Ig-like" evidence="3">
    <location>
        <begin position="3978"/>
        <end position="4091"/>
    </location>
</feature>
<dbReference type="EMBL" id="JASJOS010000016">
    <property type="protein sequence ID" value="MDJ1484820.1"/>
    <property type="molecule type" value="Genomic_DNA"/>
</dbReference>
<feature type="domain" description="SbsA Ig-like" evidence="3">
    <location>
        <begin position="1486"/>
        <end position="1594"/>
    </location>
</feature>
<dbReference type="Proteomes" id="UP001241110">
    <property type="component" value="Unassembled WGS sequence"/>
</dbReference>
<name>A0AAE3QWK2_9BACT</name>
<feature type="domain" description="SbsA Ig-like" evidence="3">
    <location>
        <begin position="2053"/>
        <end position="2167"/>
    </location>
</feature>
<evidence type="ECO:0000259" key="3">
    <source>
        <dbReference type="Pfam" id="PF13205"/>
    </source>
</evidence>
<feature type="domain" description="SbsA Ig-like" evidence="3">
    <location>
        <begin position="923"/>
        <end position="1030"/>
    </location>
</feature>
<feature type="signal peptide" evidence="2">
    <location>
        <begin position="1"/>
        <end position="20"/>
    </location>
</feature>
<feature type="domain" description="SbsA Ig-like" evidence="3">
    <location>
        <begin position="2280"/>
        <end position="2393"/>
    </location>
</feature>
<feature type="domain" description="SbsA Ig-like" evidence="3">
    <location>
        <begin position="361"/>
        <end position="468"/>
    </location>
</feature>
<feature type="domain" description="SbsA Ig-like" evidence="3">
    <location>
        <begin position="3059"/>
        <end position="3159"/>
    </location>
</feature>
<feature type="domain" description="SbsA Ig-like" evidence="3">
    <location>
        <begin position="22"/>
        <end position="129"/>
    </location>
</feature>
<protein>
    <submittedName>
        <fullName evidence="5">Ig-like domain-containing protein</fullName>
    </submittedName>
</protein>
<feature type="domain" description="SbsA Ig-like" evidence="3">
    <location>
        <begin position="250"/>
        <end position="358"/>
    </location>
</feature>
<accession>A0AAE3QWK2</accession>
<feature type="domain" description="SbsA Ig-like" evidence="3">
    <location>
        <begin position="4455"/>
        <end position="4557"/>
    </location>
</feature>
<feature type="domain" description="SbsA Ig-like" evidence="3">
    <location>
        <begin position="1148"/>
        <end position="1259"/>
    </location>
</feature>
<feature type="domain" description="SbsA Ig-like" evidence="3">
    <location>
        <begin position="1263"/>
        <end position="1371"/>
    </location>
</feature>
<feature type="domain" description="SbsA Ig-like" evidence="3">
    <location>
        <begin position="1373"/>
        <end position="1481"/>
    </location>
</feature>
<keyword evidence="1 2" id="KW-0732">Signal</keyword>
<feature type="domain" description="SbsA Ig-like" evidence="3">
    <location>
        <begin position="3516"/>
        <end position="3625"/>
    </location>
</feature>
<dbReference type="InterPro" id="IPR032812">
    <property type="entry name" value="SbsA_Ig"/>
</dbReference>
<feature type="domain" description="SbsA Ig-like" evidence="3">
    <location>
        <begin position="699"/>
        <end position="808"/>
    </location>
</feature>
<reference evidence="5" key="1">
    <citation type="submission" date="2023-05" db="EMBL/GenBank/DDBJ databases">
        <authorList>
            <person name="Zhang X."/>
        </authorList>
    </citation>
    <scope>NUCLEOTIDE SEQUENCE</scope>
    <source>
        <strain evidence="5">YF14B1</strain>
    </source>
</reference>
<evidence type="ECO:0000313" key="6">
    <source>
        <dbReference type="Proteomes" id="UP001241110"/>
    </source>
</evidence>
<dbReference type="Pfam" id="PF13205">
    <property type="entry name" value="Big_5"/>
    <property type="match status" value="37"/>
</dbReference>
<feature type="domain" description="SbsA Ig-like" evidence="3">
    <location>
        <begin position="1035"/>
        <end position="1143"/>
    </location>
</feature>
<feature type="domain" description="SbsA Ig-like" evidence="3">
    <location>
        <begin position="2514"/>
        <end position="2623"/>
    </location>
</feature>
<sequence length="5114" mass="541231">MKKYLLPILILVLSYIPALAQKPVVSTYSPANGATNVQTSQNLVLTFNTTMKKGSSGKVILYNGSTKVDSVDVLSSAVTISGSQVTINPVNDLPKGQTIAVQITAGAFLSTVDSVYAGITDSNTWKFTTDGTNPAAVTFTPANSSVNAAVDANLRIVFSEKIRKGTGTITIGRQILLLNQTLETINIATAPDSVVSIVNDSILVINPLNNFPSLAQITVGIPASAIQDLSGNSYSGLSGLQWTFLIVDITSPGRLTYTPKNGATNVAGTANLILSFDEKVKKGTGNIVIRNGAAIVETINVASAPSTVLSITDSIVTINPVNNLPAAGNITVTIPSGAFSDLAGNNYGGNLLDSWSFTIDNTVPALVAGSLFPANSATNVSSNANLTFRLSEKVQKGTGNIVIKNGATTVETIAVTASNVTIANDSIITINPATDFPSSGNISITLEAGTFEDLSGNKFAGISTWAFQVADIVAPTLIASSLSPANNATNVAANSNLVFRLSKKVQKGTGNIVIRNGSTVVETIAVTASNVTITNDSIVTINPANAFPSSGNMSVSIGANTFEDLSGNKFAGFSSWSFQAADIIAPTLVTNSYSPANGATSVAADANLVFRLSEKVQKGTGNIVIKQGSTVLETIAVTSALVTISNDSIVTINPVNNFPSSGSVSVEIAANTFEDVSGNKFAGNTAAIWTFQSALVDATIPVIVAGSYYPAQNATGIPVDTILRFRFSEKVKKGAGKITILSGTTVYETINVTDPIVTITNDSLIAINPINNFPSLAKISLVLDAGSFQDLAGNAYAGNSASAWSFQTKDVLPPNRLSYTPRVGATNVLASSNLILSFDEKVKKGTGNIVIRNGTTTVETINVASAPSTVLTITDSIVTINPVNNLPAAGNITVTIASGAFSDLTGNVYGGNSSDTWSFTVDNTVPALVTNSLSPSNNATKVAVNANLVFRLSEKVQKGTGNIVIKQGSTVLETIAVTSALVTISNDSIITINPANDFPSSGSINVSIGANTFEDLSGNKFVGFSTWSFQAADIIAPTLVANSYSPANGAINVASDANLIFRLSKKVQKGTGNIIIRQGNTVLETIAVTAAIVTITNDSVITINPATTFPSLASVSVVVESGAFQDVSGNIFAGIASGAWTFQAVYIDTTPPFIVVGSYYPAQDATGVPVDTILRFRFSEKVKKGAGKITILNGTTVYETINVTDPIVTITNDSLIAINPINNFPSLAKISLVLDAGSFQDLAGNAYAGNSASAWSFQTKDVLPPNRLSYTPRIGATNVLASSNLIVSFDEKVKKGTGNIVIRNGSTTVETINVASAPSTVLSITDSIVTINLVNNLPAAGNITVTIPSGAFSDLTGNVYGGNSSDAWSFTVDNTVPTLVTNSLSPANNVTKVAVNANLVFRLSEKVQKGTGNIVIRNGSTVVETIAVTASNVTITNDSIITINPANDFPSSGNVSVSIGANTFEDLSGNKFVGFSTWSFQAADIIAPTLVANSYSPANGATSVAADANLVFRLSEKVQKGTGNIVIKQGSTVLETIAVTSALVTISNDSIVTINPVNNFPSSGSVSVEIAANTFEDVSGNKFAGNTTANWTFQIVDYINPTVISYDPADGTTGVMPTAKLRIVFSEKVKKGASGTIILDKGSVSQGIPVTGNAVVVQDSIVTITPPLALPVNTYVSVQITSGAFQDLAGNAYVGIPASDTTTWGFKTVSDTIPPTYTQLQPLDNATNVAANAKLVITFSEKINKESNGSILLVSSSGDSQTMPVNSSSVVISGTNSNIVTITPPKAFSSGATIYVLVVPGSFSDDAGNTFAGITDASKWNFKIADTQAPTLSDTNPSNGATNVTANTSLVMTFSEPIKKGTGNITVSQGTGNPTLTIDVTDSKVTITDNTVVITLPSALVSGATVSVQVPTTAFADLSGNVFSGIASGAWKFTVADTQPPVLAANGLDPADNATNVARNKILKITFSEKVQKGAGSIIISENGTPTSIAISNSNVTIADNVVSINYSAIKSGGFASGASVFVLVPYGAFADSTGNFFTGISNTTDWNFTIIDNTKPNYTQLSPANTATNVASSSNLVITFGEAVKAGTATANKIKIYQVGTSNPIETISANTTSKVLITGNTVTILNNAFPTSGVEIYVTIDAGAFTDLAGNVFDGISSATEWRFKVADGKAPAISTLNPTTGKSNVGVDDPLTIVFNEPIQKGNSGKILLFSTKNANQTVDISQVTLTNATTARIPHSSFLSNDTIYVLIFPGAFTDLAGNSFEGISSDQTWRFTTADIVAPEIASLSPITTASGVAVNTNLVITFNEAVKKSGTGSISIYQTSNNTLLQTISVADTSLLQVNGSVVIIKLSANLPIATSVYVLIDSGAFTDLAGNAFSGIKDPGKWTFTTIDTNAPFITAYSPTLEATNQPTNTNLSFTFNKDIQIGSGNIRLKVTGITNDVVIPVSNSAVSVRSDKRIVDVILSSFFPNGIPSGATVSVTMDEGTFVDLANNNKFAGIGSGSPWKFTVNDVIPPTLNIFTPTDNSTNVSVNTTLKLTFSEAVKAGTGKISIYQQNNSTPIVTLNASAGSGLPGNTITYTLPTLPSETSLYVLIDGKAFTDLANLPYAGISSTTVWNFTTGDITAPTVRTYSPTPGETNIGVNRELVLTFSEQVKKGTDGDITINNGGEIQRININNVTFGTSGIVTLNRSFSFKSGQKVYVLIPEGLITDLSGNSYAGITSDTVWSFTVIDNEKPTIESLSPTIGSTNVAPATTLSITFSEPVKQNSGTITILPQGSITVPNAGIVFSDDKRTITIPHTNFTAGTITVIIPAGTFTDLAGNAFDGITNWSFTVADVIAPTVQTTDPNKNAINVQPNVTILAAFSEAIKKNTGKITIAPAGGTTQSIDVTSSRVTIIGQNTISIQLPQNLPSGAKVTVTIPDGAFLDVENNRSVGYQWNFTVADVEAPVATLSPVNEEKNVSRNKLLTMTFSEDVVSGEDTISVYVNQVRKHIIPVSTLTPVGKIVTIPISGSWPSNADVYVLVPAGAFKDASGNNFAGITTSTGWHFTIEDYIFPTITDYSPLNPPDAPVNSSVTLTFNEAVKTGTGTIVLKPASGSSQTIDVTNTAKVKITGNTVTIDPDDFASNATIEVTIPAGAFTDLAGNALQNAKVWTFKVVDTDVPFVRVFSPEDDSTNVSVNALLKLTFSKPVKKNTGTIRVVVNGTAYPIPVNDAAVSISSDNKTVTINPFTSNLPSFPSEASVYVTMPAGVFVDLSSSANPYSGISSQTTWNFKVVDIIAPTVRTLSPDRQTTGVKIDEVISITFSESIRIGSATDTITITQSTGKVEKISVTDARVQISGAVMKISHTTLFDSEATVTVQVPASAVEDLSGNRLTSLIGWNFKAADIIRPTVDRLSPTPGQSGVATTAPLIMIFSERIKKGTGKIILTEVSNQQGNRTETMSVSNDSVQITTITVGNKTVSQVTILHKEFLSGATVSILMFDDVFTDLADNTYAGLTTADSWKFSVSDVVLPYIANKTPEDEATRVASSTEMVINFSEAMKRGKGEINLFLKTATGTTGRVINVTDTNLVRMKDGESTVIIRQSTAFPSNARVTVYIPDGAFTDLDGNAFGLKDTSAWNFTIVDYTNPIALTLDPHSTASDVGQDKILSIIFDKPVKPNIGFIRIFRTGVADALYTINVKDATQVSINSSNPNQILINPGPNGLLPSGSTLYVTVDAASFVDFSGNEFLGIGVDAWKFTVRDVIPPRVVTYRPISGTQNVAPDTPLELAFSETVKAIANKRIYVYVNGVVRDSVLATATQITNGTKVTIPVRSFNSEDKVYIRIPEGTFEDLVGNKYAGINDASTWNFTVADVNAPTATAFIPTPGSTYVKIDAVLSITFNEAIKKGAGIILLNEVSSTLSTTQTIGVDDPAVVIAANGRTVYITPPDGLPYKSNISVQIPSGTFMDLVGNAYKGVNSEAADKQWNFTTVPPPDNDPPLVSTLSPRDNAVDVPLNSQLIMSFNEPIFNNQQGTLTIGTQTLNFKDAGSYLKFSNNLQTGSYILTITPPAKLPPNTNVSVQISKGSIVDSVGNQFAGYVNDQEWNFLTADPSDTIAPIVQILDPDDGSSNVKVSQNMKIVFSERIRKGKGNIIINNNSVESVIPVSSSQITLNNNIVTINPDHDLAPGANVNVIVPSDAFTDLAGNQFVYKNKAGIPDPQDWNFSTLNSTVTTMPSVKQRIPDSGDTVSANTVRLTLIFDRKMKKYEGVIRVIVNSTVNTVDVEGSGVEVDASDSVKVYINFPSGFPVGATVKVIIPSSAFVDTNDNSFAGFSDSDPWTFYIEDKDPPTVNAYSPEVGAPKVAYNTNLIVTFNEPIKINESLKTTANVTIMQNDAALYRISFGSNQISVVNNMLIINPSGDLPKTSELISVLIDPNSVTDLSGNPFAGITDKRIWYFTSSAFIDDIPPGLISLNALDPAPNVKGVSRTAILKATFTEPIQKGKGSVTLVVDGVSTVLDVSSSQITTTDNQLIIKPSSAFEPLSKVYVLIGNGAITDRANNAYTGISDPTSWSFTIEQAPPVELTASEEELLVPDTVAVMEVQAQLSQRLPGISGKMYYRGITSADTTAWQTQDLTLQGLSFTGTITREMIDPDKIGLEYYFELTFDSTLNSNPSQTSILYAYHKFTKSGRLFSEGGALKAGSKTKEYEILSVPLELENTDISAVFRDDLGLYDIKKWRIFHYNTETMESQEYQNGLTQIEPGLGYWFLSRNQAGIDTLDTGPGTTVRRNRTNLFPIFLTRGWNQIGNPYRFDVSWDDVQSVNSSLDTTVQLFTYDDGYLNSTVLPKYRGGFVFVDEDTRIVVPTTLNQAINSGRTSSEVKSAFTEGALWEINFAVKANDVSYNLAGLGMHERAAVGKDKLDRIALPRLPQYLDIRFEHPEYFAKYFTKDMVPVKENFIWEFTVGSGLGTQDATFSWTNKLPENTDKKWILFDVQQNKVIDLTSWTEYKFKLGKSALFRMYYGTAEYIQENLKPEFGSLGQIYPNPFHQTTTIPFALAESEQSYQVRMDIYTITGVKVTSLVNGTFDTGLHEVTWDGKGSDGNRVAAGMYICQMEVMSVTGKAVYRKKVIIQ</sequence>
<feature type="domain" description="SbsA Ig-like" evidence="3">
    <location>
        <begin position="3280"/>
        <end position="3387"/>
    </location>
</feature>
<evidence type="ECO:0000256" key="2">
    <source>
        <dbReference type="SAM" id="SignalP"/>
    </source>
</evidence>
<feature type="domain" description="SbsA Ig-like" evidence="3">
    <location>
        <begin position="2839"/>
        <end position="2944"/>
    </location>
</feature>
<proteinExistence type="predicted"/>
<dbReference type="Pfam" id="PF13860">
    <property type="entry name" value="FlgD_ig"/>
    <property type="match status" value="1"/>
</dbReference>
<feature type="domain" description="SbsA Ig-like" evidence="3">
    <location>
        <begin position="2395"/>
        <end position="2511"/>
    </location>
</feature>
<dbReference type="Gene3D" id="2.60.40.4070">
    <property type="match status" value="1"/>
</dbReference>
<evidence type="ECO:0000259" key="4">
    <source>
        <dbReference type="Pfam" id="PF13860"/>
    </source>
</evidence>
<feature type="domain" description="SbsA Ig-like" evidence="3">
    <location>
        <begin position="4096"/>
        <end position="4209"/>
    </location>
</feature>
<dbReference type="Gene3D" id="2.60.40.1220">
    <property type="match status" value="5"/>
</dbReference>
<dbReference type="RefSeq" id="WP_313986539.1">
    <property type="nucleotide sequence ID" value="NZ_JASJOS010000016.1"/>
</dbReference>
<comment type="caution">
    <text evidence="5">The sequence shown here is derived from an EMBL/GenBank/DDBJ whole genome shotgun (WGS) entry which is preliminary data.</text>
</comment>
<feature type="domain" description="SbsA Ig-like" evidence="3">
    <location>
        <begin position="1937"/>
        <end position="2050"/>
    </location>
</feature>
<feature type="domain" description="SbsA Ig-like" evidence="3">
    <location>
        <begin position="3746"/>
        <end position="3853"/>
    </location>
</feature>
<dbReference type="InterPro" id="IPR025965">
    <property type="entry name" value="FlgD/Vpr_Ig-like"/>
</dbReference>
<organism evidence="5 6">
    <name type="scientific">Xanthocytophaga flava</name>
    <dbReference type="NCBI Taxonomy" id="3048013"/>
    <lineage>
        <taxon>Bacteria</taxon>
        <taxon>Pseudomonadati</taxon>
        <taxon>Bacteroidota</taxon>
        <taxon>Cytophagia</taxon>
        <taxon>Cytophagales</taxon>
        <taxon>Rhodocytophagaceae</taxon>
        <taxon>Xanthocytophaga</taxon>
    </lineage>
</organism>
<feature type="domain" description="SbsA Ig-like" evidence="3">
    <location>
        <begin position="1711"/>
        <end position="1823"/>
    </location>
</feature>
<feature type="domain" description="SbsA Ig-like" evidence="3">
    <location>
        <begin position="2625"/>
        <end position="2732"/>
    </location>
</feature>
<feature type="domain" description="SbsA Ig-like" evidence="3">
    <location>
        <begin position="2735"/>
        <end position="2836"/>
    </location>
</feature>
<feature type="domain" description="SbsA Ig-like" evidence="3">
    <location>
        <begin position="473"/>
        <end position="579"/>
    </location>
</feature>
<feature type="domain" description="SbsA Ig-like" evidence="3">
    <location>
        <begin position="4327"/>
        <end position="4441"/>
    </location>
</feature>
<feature type="domain" description="SbsA Ig-like" evidence="3">
    <location>
        <begin position="1826"/>
        <end position="1934"/>
    </location>
</feature>
<evidence type="ECO:0000313" key="5">
    <source>
        <dbReference type="EMBL" id="MDJ1484820.1"/>
    </source>
</evidence>
<feature type="domain" description="SbsA Ig-like" evidence="3">
    <location>
        <begin position="583"/>
        <end position="692"/>
    </location>
</feature>
<feature type="domain" description="SbsA Ig-like" evidence="3">
    <location>
        <begin position="1599"/>
        <end position="1708"/>
    </location>
</feature>
<feature type="domain" description="FlgD/Vpr Ig-like" evidence="4">
    <location>
        <begin position="5031"/>
        <end position="5098"/>
    </location>
</feature>
<feature type="domain" description="SbsA Ig-like" evidence="3">
    <location>
        <begin position="812"/>
        <end position="920"/>
    </location>
</feature>
<feature type="domain" description="SbsA Ig-like" evidence="3">
    <location>
        <begin position="3856"/>
        <end position="3973"/>
    </location>
</feature>
<feature type="domain" description="SbsA Ig-like" evidence="3">
    <location>
        <begin position="130"/>
        <end position="244"/>
    </location>
</feature>
<gene>
    <name evidence="5" type="ORF">QNI16_30245</name>
</gene>
<feature type="chain" id="PRO_5042062795" evidence="2">
    <location>
        <begin position="21"/>
        <end position="5114"/>
    </location>
</feature>
<feature type="domain" description="SbsA Ig-like" evidence="3">
    <location>
        <begin position="3162"/>
        <end position="3277"/>
    </location>
</feature>
<feature type="domain" description="SbsA Ig-like" evidence="3">
    <location>
        <begin position="2170"/>
        <end position="2278"/>
    </location>
</feature>
<feature type="domain" description="SbsA Ig-like" evidence="3">
    <location>
        <begin position="2952"/>
        <end position="3052"/>
    </location>
</feature>
<evidence type="ECO:0000256" key="1">
    <source>
        <dbReference type="ARBA" id="ARBA00022729"/>
    </source>
</evidence>